<evidence type="ECO:0000256" key="5">
    <source>
        <dbReference type="RuleBase" id="RU361277"/>
    </source>
</evidence>
<dbReference type="PROSITE" id="PS00059">
    <property type="entry name" value="ADH_ZINC"/>
    <property type="match status" value="1"/>
</dbReference>
<evidence type="ECO:0000259" key="6">
    <source>
        <dbReference type="Pfam" id="PF00107"/>
    </source>
</evidence>
<evidence type="ECO:0000256" key="3">
    <source>
        <dbReference type="ARBA" id="ARBA00022833"/>
    </source>
</evidence>
<evidence type="ECO:0000256" key="2">
    <source>
        <dbReference type="ARBA" id="ARBA00022723"/>
    </source>
</evidence>
<dbReference type="PANTHER" id="PTHR43401:SF5">
    <property type="entry name" value="ALCOHOL DEHYDROGENASE-RELATED"/>
    <property type="match status" value="1"/>
</dbReference>
<evidence type="ECO:0000256" key="1">
    <source>
        <dbReference type="ARBA" id="ARBA00001947"/>
    </source>
</evidence>
<evidence type="ECO:0000259" key="7">
    <source>
        <dbReference type="Pfam" id="PF08240"/>
    </source>
</evidence>
<evidence type="ECO:0000313" key="9">
    <source>
        <dbReference type="Proteomes" id="UP001316189"/>
    </source>
</evidence>
<dbReference type="EMBL" id="CP101988">
    <property type="protein sequence ID" value="UUI73884.1"/>
    <property type="molecule type" value="Genomic_DNA"/>
</dbReference>
<dbReference type="Gene3D" id="3.40.50.720">
    <property type="entry name" value="NAD(P)-binding Rossmann-like Domain"/>
    <property type="match status" value="1"/>
</dbReference>
<dbReference type="InterPro" id="IPR036291">
    <property type="entry name" value="NAD(P)-bd_dom_sf"/>
</dbReference>
<feature type="domain" description="Alcohol dehydrogenase-like N-terminal" evidence="7">
    <location>
        <begin position="46"/>
        <end position="157"/>
    </location>
</feature>
<dbReference type="RefSeq" id="WP_227569213.1">
    <property type="nucleotide sequence ID" value="NZ_CP101988.1"/>
</dbReference>
<dbReference type="SUPFAM" id="SSF51735">
    <property type="entry name" value="NAD(P)-binding Rossmann-fold domains"/>
    <property type="match status" value="1"/>
</dbReference>
<feature type="domain" description="Alcohol dehydrogenase-like C-terminal" evidence="6">
    <location>
        <begin position="201"/>
        <end position="324"/>
    </location>
</feature>
<comment type="cofactor">
    <cofactor evidence="1 5">
        <name>Zn(2+)</name>
        <dbReference type="ChEBI" id="CHEBI:29105"/>
    </cofactor>
</comment>
<dbReference type="InterPro" id="IPR002328">
    <property type="entry name" value="ADH_Zn_CS"/>
</dbReference>
<accession>A0ABY5KW34</accession>
<protein>
    <submittedName>
        <fullName evidence="8">Alcohol dehydrogenase catalytic domain-containing protein</fullName>
    </submittedName>
</protein>
<comment type="similarity">
    <text evidence="5">Belongs to the zinc-containing alcohol dehydrogenase family.</text>
</comment>
<keyword evidence="4" id="KW-0560">Oxidoreductase</keyword>
<dbReference type="InterPro" id="IPR050129">
    <property type="entry name" value="Zn_alcohol_dh"/>
</dbReference>
<keyword evidence="9" id="KW-1185">Reference proteome</keyword>
<reference evidence="8 9" key="1">
    <citation type="submission" date="2022-07" db="EMBL/GenBank/DDBJ databases">
        <title>Novel species in genus cellulomonas.</title>
        <authorList>
            <person name="Ye L."/>
        </authorList>
    </citation>
    <scope>NUCLEOTIDE SEQUENCE [LARGE SCALE GENOMIC DNA]</scope>
    <source>
        <strain evidence="9">zg-Y338</strain>
    </source>
</reference>
<name>A0ABY5KW34_9CELL</name>
<dbReference type="InterPro" id="IPR013154">
    <property type="entry name" value="ADH-like_N"/>
</dbReference>
<dbReference type="SUPFAM" id="SSF50129">
    <property type="entry name" value="GroES-like"/>
    <property type="match status" value="1"/>
</dbReference>
<dbReference type="InterPro" id="IPR011032">
    <property type="entry name" value="GroES-like_sf"/>
</dbReference>
<evidence type="ECO:0000256" key="4">
    <source>
        <dbReference type="ARBA" id="ARBA00023002"/>
    </source>
</evidence>
<dbReference type="PANTHER" id="PTHR43401">
    <property type="entry name" value="L-THREONINE 3-DEHYDROGENASE"/>
    <property type="match status" value="1"/>
</dbReference>
<keyword evidence="3 5" id="KW-0862">Zinc</keyword>
<dbReference type="InterPro" id="IPR013149">
    <property type="entry name" value="ADH-like_C"/>
</dbReference>
<dbReference type="Pfam" id="PF00107">
    <property type="entry name" value="ADH_zinc_N"/>
    <property type="match status" value="1"/>
</dbReference>
<proteinExistence type="inferred from homology"/>
<organism evidence="8 9">
    <name type="scientific">Cellulomonas chengniuliangii</name>
    <dbReference type="NCBI Taxonomy" id="2968084"/>
    <lineage>
        <taxon>Bacteria</taxon>
        <taxon>Bacillati</taxon>
        <taxon>Actinomycetota</taxon>
        <taxon>Actinomycetes</taxon>
        <taxon>Micrococcales</taxon>
        <taxon>Cellulomonadaceae</taxon>
        <taxon>Cellulomonas</taxon>
    </lineage>
</organism>
<keyword evidence="2 5" id="KW-0479">Metal-binding</keyword>
<gene>
    <name evidence="8" type="ORF">NP064_08475</name>
</gene>
<evidence type="ECO:0000313" key="8">
    <source>
        <dbReference type="EMBL" id="UUI73884.1"/>
    </source>
</evidence>
<dbReference type="Gene3D" id="3.90.180.10">
    <property type="entry name" value="Medium-chain alcohol dehydrogenases, catalytic domain"/>
    <property type="match status" value="1"/>
</dbReference>
<dbReference type="Proteomes" id="UP001316189">
    <property type="component" value="Chromosome"/>
</dbReference>
<dbReference type="Pfam" id="PF08240">
    <property type="entry name" value="ADH_N"/>
    <property type="match status" value="1"/>
</dbReference>
<sequence>MTSGLVGGFVADDTGEVAPMATMQAFRIAEWGEPPRFHDVPVPDPGPGQVLVRVAASGLCGADVRLVDGPPDPWSRVPFTLGHESTGRVAVLGAGVEHLAVGDGVVVSGVLFCGSCDRCVRGRQDECRTLVTAGSGAGDDGGLAEYLLAEVRHVVPLGTLDPVAAAPLADAGATAYHVVRGAVPLLAPGTTAVVVGMDAAGGFAVQYLRQFTGARIIALDPREARLADARRLGADDAFPADGDAAALVRELTGTGAEAVLDFVGSTSTLEISVGALGNGGRVHVAGAEGGMVPLGWERLPVNGGLVGSTGFTPGDLRQVIALAATGRLELLATAYPFHQVAECLDALREDSVAGAAVITLE</sequence>